<protein>
    <submittedName>
        <fullName evidence="2">Transcription factor</fullName>
    </submittedName>
</protein>
<reference evidence="2" key="2">
    <citation type="submission" date="2020-02" db="EMBL/GenBank/DDBJ databases">
        <title>Identification and distribution of gene clusters putatively required for synthesis of sphingolipid metabolism inhibitors in phylogenetically diverse species of the filamentous fungus Fusarium.</title>
        <authorList>
            <person name="Kim H.-S."/>
            <person name="Busman M."/>
            <person name="Brown D.W."/>
            <person name="Divon H."/>
            <person name="Uhlig S."/>
            <person name="Proctor R.H."/>
        </authorList>
    </citation>
    <scope>NUCLEOTIDE SEQUENCE</scope>
    <source>
        <strain evidence="2">NRRL 25174</strain>
    </source>
</reference>
<reference evidence="2" key="1">
    <citation type="journal article" date="2017" name="Mycologia">
        <title>Fusarium algeriense, sp. nov., a novel toxigenic crown rot pathogen of durum wheat from Algeria is nested in the Fusarium burgessii species complex.</title>
        <authorList>
            <person name="Laraba I."/>
            <person name="Keddad A."/>
            <person name="Boureghda H."/>
            <person name="Abdallah N."/>
            <person name="Vaughan M.M."/>
            <person name="Proctor R.H."/>
            <person name="Busman M."/>
            <person name="O'Donnell K."/>
        </authorList>
    </citation>
    <scope>NUCLEOTIDE SEQUENCE</scope>
    <source>
        <strain evidence="2">NRRL 25174</strain>
    </source>
</reference>
<evidence type="ECO:0000313" key="2">
    <source>
        <dbReference type="EMBL" id="KAF4341707.1"/>
    </source>
</evidence>
<comment type="caution">
    <text evidence="2">The sequence shown here is derived from an EMBL/GenBank/DDBJ whole genome shotgun (WGS) entry which is preliminary data.</text>
</comment>
<feature type="region of interest" description="Disordered" evidence="1">
    <location>
        <begin position="97"/>
        <end position="117"/>
    </location>
</feature>
<sequence>MNHAREMTPDEEPPRKRQRVLACRSGHQCIPTEPASRTLVESHYVRALEERVAELEKQNPDHNIDHLPPAHVQLNGQTLADNNEPRVVSTTASIYAQTTNGNSTGSANSSGRSLNPIEQRPNTIVEDISNGRRLSELVNKSRDRVLGTPGSRHPAFGLNTTTIINSITQTVDIIP</sequence>
<dbReference type="AlphaFoldDB" id="A0A9P5APW7"/>
<name>A0A9P5APW7_9HYPO</name>
<proteinExistence type="predicted"/>
<keyword evidence="3" id="KW-1185">Reference proteome</keyword>
<feature type="compositionally biased region" description="Low complexity" evidence="1">
    <location>
        <begin position="98"/>
        <end position="113"/>
    </location>
</feature>
<organism evidence="2 3">
    <name type="scientific">Fusarium beomiforme</name>
    <dbReference type="NCBI Taxonomy" id="44412"/>
    <lineage>
        <taxon>Eukaryota</taxon>
        <taxon>Fungi</taxon>
        <taxon>Dikarya</taxon>
        <taxon>Ascomycota</taxon>
        <taxon>Pezizomycotina</taxon>
        <taxon>Sordariomycetes</taxon>
        <taxon>Hypocreomycetidae</taxon>
        <taxon>Hypocreales</taxon>
        <taxon>Nectriaceae</taxon>
        <taxon>Fusarium</taxon>
        <taxon>Fusarium burgessii species complex</taxon>
    </lineage>
</organism>
<accession>A0A9P5APW7</accession>
<evidence type="ECO:0000313" key="3">
    <source>
        <dbReference type="Proteomes" id="UP000730481"/>
    </source>
</evidence>
<dbReference type="EMBL" id="PVQB02000182">
    <property type="protein sequence ID" value="KAF4341707.1"/>
    <property type="molecule type" value="Genomic_DNA"/>
</dbReference>
<gene>
    <name evidence="2" type="ORF">FBEOM_4380</name>
</gene>
<dbReference type="Proteomes" id="UP000730481">
    <property type="component" value="Unassembled WGS sequence"/>
</dbReference>
<evidence type="ECO:0000256" key="1">
    <source>
        <dbReference type="SAM" id="MobiDB-lite"/>
    </source>
</evidence>